<dbReference type="Gene3D" id="6.10.340.10">
    <property type="match status" value="1"/>
</dbReference>
<keyword evidence="9" id="KW-0902">Two-component regulatory system</keyword>
<evidence type="ECO:0000259" key="13">
    <source>
        <dbReference type="PROSITE" id="PS50109"/>
    </source>
</evidence>
<reference evidence="15" key="2">
    <citation type="submission" date="2020-09" db="EMBL/GenBank/DDBJ databases">
        <authorList>
            <person name="Sun Q."/>
            <person name="Sedlacek I."/>
        </authorList>
    </citation>
    <scope>NUCLEOTIDE SEQUENCE</scope>
    <source>
        <strain evidence="15">CCM 7905</strain>
    </source>
</reference>
<dbReference type="GO" id="GO:0000155">
    <property type="term" value="F:phosphorelay sensor kinase activity"/>
    <property type="evidence" value="ECO:0007669"/>
    <property type="project" value="InterPro"/>
</dbReference>
<dbReference type="CDD" id="cd00075">
    <property type="entry name" value="HATPase"/>
    <property type="match status" value="1"/>
</dbReference>
<dbReference type="InterPro" id="IPR003661">
    <property type="entry name" value="HisK_dim/P_dom"/>
</dbReference>
<dbReference type="RefSeq" id="WP_188545831.1">
    <property type="nucleotide sequence ID" value="NZ_BMCU01000003.1"/>
</dbReference>
<evidence type="ECO:0000256" key="3">
    <source>
        <dbReference type="ARBA" id="ARBA00012438"/>
    </source>
</evidence>
<dbReference type="InterPro" id="IPR003660">
    <property type="entry name" value="HAMP_dom"/>
</dbReference>
<dbReference type="SMART" id="SM00388">
    <property type="entry name" value="HisKA"/>
    <property type="match status" value="1"/>
</dbReference>
<dbReference type="SUPFAM" id="SSF47384">
    <property type="entry name" value="Homodimeric domain of signal transducing histidine kinase"/>
    <property type="match status" value="1"/>
</dbReference>
<dbReference type="Pfam" id="PF00512">
    <property type="entry name" value="HisKA"/>
    <property type="match status" value="1"/>
</dbReference>
<feature type="domain" description="HAMP" evidence="14">
    <location>
        <begin position="188"/>
        <end position="241"/>
    </location>
</feature>
<feature type="transmembrane region" description="Helical" evidence="12">
    <location>
        <begin position="164"/>
        <end position="187"/>
    </location>
</feature>
<dbReference type="Proteomes" id="UP000654257">
    <property type="component" value="Unassembled WGS sequence"/>
</dbReference>
<evidence type="ECO:0000256" key="12">
    <source>
        <dbReference type="SAM" id="Phobius"/>
    </source>
</evidence>
<keyword evidence="4" id="KW-0597">Phosphoprotein</keyword>
<dbReference type="PRINTS" id="PR00344">
    <property type="entry name" value="BCTRLSENSOR"/>
</dbReference>
<dbReference type="EMBL" id="BMCU01000003">
    <property type="protein sequence ID" value="GGG15590.1"/>
    <property type="molecule type" value="Genomic_DNA"/>
</dbReference>
<dbReference type="Pfam" id="PF00672">
    <property type="entry name" value="HAMP"/>
    <property type="match status" value="1"/>
</dbReference>
<dbReference type="PANTHER" id="PTHR45436">
    <property type="entry name" value="SENSOR HISTIDINE KINASE YKOH"/>
    <property type="match status" value="1"/>
</dbReference>
<comment type="subcellular location">
    <subcellularLocation>
        <location evidence="2">Cell membrane</location>
    </subcellularLocation>
</comment>
<keyword evidence="7 15" id="KW-0418">Kinase</keyword>
<dbReference type="Pfam" id="PF02518">
    <property type="entry name" value="HATPase_c"/>
    <property type="match status" value="1"/>
</dbReference>
<dbReference type="PROSITE" id="PS50109">
    <property type="entry name" value="HIS_KIN"/>
    <property type="match status" value="1"/>
</dbReference>
<dbReference type="Gene3D" id="3.30.565.10">
    <property type="entry name" value="Histidine kinase-like ATPase, C-terminal domain"/>
    <property type="match status" value="1"/>
</dbReference>
<reference evidence="15" key="1">
    <citation type="journal article" date="2014" name="Int. J. Syst. Evol. Microbiol.">
        <title>Complete genome sequence of Corynebacterium casei LMG S-19264T (=DSM 44701T), isolated from a smear-ripened cheese.</title>
        <authorList>
            <consortium name="US DOE Joint Genome Institute (JGI-PGF)"/>
            <person name="Walter F."/>
            <person name="Albersmeier A."/>
            <person name="Kalinowski J."/>
            <person name="Ruckert C."/>
        </authorList>
    </citation>
    <scope>NUCLEOTIDE SEQUENCE</scope>
    <source>
        <strain evidence="15">CCM 7905</strain>
    </source>
</reference>
<dbReference type="CDD" id="cd00082">
    <property type="entry name" value="HisKA"/>
    <property type="match status" value="1"/>
</dbReference>
<dbReference type="GO" id="GO:0005886">
    <property type="term" value="C:plasma membrane"/>
    <property type="evidence" value="ECO:0007669"/>
    <property type="project" value="UniProtKB-SubCell"/>
</dbReference>
<name>A0A917FZQ5_9NOCA</name>
<evidence type="ECO:0000256" key="5">
    <source>
        <dbReference type="ARBA" id="ARBA00022679"/>
    </source>
</evidence>
<evidence type="ECO:0000256" key="7">
    <source>
        <dbReference type="ARBA" id="ARBA00022777"/>
    </source>
</evidence>
<sequence>MTESSTLHTASLRRRLILSAMSVMAIVLVVVVVATSVLLEAQLRSSATSGLAGRASTAQQMLDRGSEPAEIVAAATGPNIAAQLITTDGRVYGNLALRPAADAPKPPSPPSGGPGTPSGAPTPPDPAPPAEVTETQVSTSTLSDGSVLTVAVDASAISDIRRQLLLILVPVVLAAAALAALALSLAVSRGLRPLRAMTAVARSITTGNRGHRLKPDDARTELGETAAAFDEMLDALEGAEVRERDGAARTRRFFDDAAHDLRTPVAGVAAAAEALLRAGPEADADVRERLQLLMVREARHAARLIDDLLAAARIETTADLTTAPVDLVELVRADADRVRVLAPETAVTVVGDSVVANVDRVRMAQVLANLTDNARRHNPPGTDITVSVEGTDHGARIVVRDNGLGIAPEDRERVFDRMVRLDNARSSSDGSGLGLAIARTLVRQHGGEIVCVGNEPDVGSSFEITLPLSKITLPHQ</sequence>
<feature type="domain" description="Histidine kinase" evidence="13">
    <location>
        <begin position="256"/>
        <end position="470"/>
    </location>
</feature>
<dbReference type="InterPro" id="IPR036890">
    <property type="entry name" value="HATPase_C_sf"/>
</dbReference>
<dbReference type="SMART" id="SM00304">
    <property type="entry name" value="HAMP"/>
    <property type="match status" value="1"/>
</dbReference>
<evidence type="ECO:0000256" key="8">
    <source>
        <dbReference type="ARBA" id="ARBA00022989"/>
    </source>
</evidence>
<dbReference type="SMART" id="SM00387">
    <property type="entry name" value="HATPase_c"/>
    <property type="match status" value="1"/>
</dbReference>
<dbReference type="FunFam" id="3.30.565.10:FF:000006">
    <property type="entry name" value="Sensor histidine kinase WalK"/>
    <property type="match status" value="1"/>
</dbReference>
<dbReference type="InterPro" id="IPR005467">
    <property type="entry name" value="His_kinase_dom"/>
</dbReference>
<evidence type="ECO:0000256" key="1">
    <source>
        <dbReference type="ARBA" id="ARBA00000085"/>
    </source>
</evidence>
<dbReference type="InterPro" id="IPR036097">
    <property type="entry name" value="HisK_dim/P_sf"/>
</dbReference>
<keyword evidence="10 12" id="KW-0472">Membrane</keyword>
<keyword evidence="5" id="KW-0808">Transferase</keyword>
<dbReference type="Gene3D" id="1.10.287.130">
    <property type="match status" value="1"/>
</dbReference>
<dbReference type="AlphaFoldDB" id="A0A917FZQ5"/>
<feature type="compositionally biased region" description="Pro residues" evidence="11">
    <location>
        <begin position="120"/>
        <end position="129"/>
    </location>
</feature>
<evidence type="ECO:0000313" key="16">
    <source>
        <dbReference type="Proteomes" id="UP000654257"/>
    </source>
</evidence>
<evidence type="ECO:0000313" key="15">
    <source>
        <dbReference type="EMBL" id="GGG15590.1"/>
    </source>
</evidence>
<keyword evidence="16" id="KW-1185">Reference proteome</keyword>
<comment type="catalytic activity">
    <reaction evidence="1">
        <text>ATP + protein L-histidine = ADP + protein N-phospho-L-histidine.</text>
        <dbReference type="EC" id="2.7.13.3"/>
    </reaction>
</comment>
<dbReference type="EC" id="2.7.13.3" evidence="3"/>
<proteinExistence type="predicted"/>
<keyword evidence="8 12" id="KW-1133">Transmembrane helix</keyword>
<evidence type="ECO:0000256" key="4">
    <source>
        <dbReference type="ARBA" id="ARBA00022553"/>
    </source>
</evidence>
<gene>
    <name evidence="15" type="ORF">GCM10007304_32120</name>
</gene>
<evidence type="ECO:0000256" key="2">
    <source>
        <dbReference type="ARBA" id="ARBA00004236"/>
    </source>
</evidence>
<dbReference type="InterPro" id="IPR003594">
    <property type="entry name" value="HATPase_dom"/>
</dbReference>
<dbReference type="PANTHER" id="PTHR45436:SF5">
    <property type="entry name" value="SENSOR HISTIDINE KINASE TRCS"/>
    <property type="match status" value="1"/>
</dbReference>
<dbReference type="PROSITE" id="PS50885">
    <property type="entry name" value="HAMP"/>
    <property type="match status" value="1"/>
</dbReference>
<evidence type="ECO:0000256" key="11">
    <source>
        <dbReference type="SAM" id="MobiDB-lite"/>
    </source>
</evidence>
<organism evidence="15 16">
    <name type="scientific">Rhodococcoides trifolii</name>
    <dbReference type="NCBI Taxonomy" id="908250"/>
    <lineage>
        <taxon>Bacteria</taxon>
        <taxon>Bacillati</taxon>
        <taxon>Actinomycetota</taxon>
        <taxon>Actinomycetes</taxon>
        <taxon>Mycobacteriales</taxon>
        <taxon>Nocardiaceae</taxon>
        <taxon>Rhodococcoides</taxon>
    </lineage>
</organism>
<dbReference type="SUPFAM" id="SSF158472">
    <property type="entry name" value="HAMP domain-like"/>
    <property type="match status" value="1"/>
</dbReference>
<dbReference type="InterPro" id="IPR050428">
    <property type="entry name" value="TCS_sensor_his_kinase"/>
</dbReference>
<evidence type="ECO:0000256" key="9">
    <source>
        <dbReference type="ARBA" id="ARBA00023012"/>
    </source>
</evidence>
<dbReference type="CDD" id="cd06225">
    <property type="entry name" value="HAMP"/>
    <property type="match status" value="1"/>
</dbReference>
<feature type="transmembrane region" description="Helical" evidence="12">
    <location>
        <begin position="16"/>
        <end position="39"/>
    </location>
</feature>
<dbReference type="InterPro" id="IPR004358">
    <property type="entry name" value="Sig_transdc_His_kin-like_C"/>
</dbReference>
<comment type="caution">
    <text evidence="15">The sequence shown here is derived from an EMBL/GenBank/DDBJ whole genome shotgun (WGS) entry which is preliminary data.</text>
</comment>
<protein>
    <recommendedName>
        <fullName evidence="3">histidine kinase</fullName>
        <ecNumber evidence="3">2.7.13.3</ecNumber>
    </recommendedName>
</protein>
<accession>A0A917FZQ5</accession>
<feature type="region of interest" description="Disordered" evidence="11">
    <location>
        <begin position="98"/>
        <end position="140"/>
    </location>
</feature>
<dbReference type="SUPFAM" id="SSF55874">
    <property type="entry name" value="ATPase domain of HSP90 chaperone/DNA topoisomerase II/histidine kinase"/>
    <property type="match status" value="1"/>
</dbReference>
<keyword evidence="6 12" id="KW-0812">Transmembrane</keyword>
<evidence type="ECO:0000256" key="6">
    <source>
        <dbReference type="ARBA" id="ARBA00022692"/>
    </source>
</evidence>
<evidence type="ECO:0000259" key="14">
    <source>
        <dbReference type="PROSITE" id="PS50885"/>
    </source>
</evidence>
<evidence type="ECO:0000256" key="10">
    <source>
        <dbReference type="ARBA" id="ARBA00023136"/>
    </source>
</evidence>